<name>A0A250WUI8_9CHLO</name>
<dbReference type="AlphaFoldDB" id="A0A250WUI8"/>
<reference evidence="1 2" key="1">
    <citation type="submission" date="2017-08" db="EMBL/GenBank/DDBJ databases">
        <title>Acidophilic green algal genome provides insights into adaptation to an acidic environment.</title>
        <authorList>
            <person name="Hirooka S."/>
            <person name="Hirose Y."/>
            <person name="Kanesaki Y."/>
            <person name="Higuchi S."/>
            <person name="Fujiwara T."/>
            <person name="Onuma R."/>
            <person name="Era A."/>
            <person name="Ohbayashi R."/>
            <person name="Uzuka A."/>
            <person name="Nozaki H."/>
            <person name="Yoshikawa H."/>
            <person name="Miyagishima S.Y."/>
        </authorList>
    </citation>
    <scope>NUCLEOTIDE SEQUENCE [LARGE SCALE GENOMIC DNA]</scope>
    <source>
        <strain evidence="1 2">NIES-2499</strain>
    </source>
</reference>
<sequence length="335" mass="36257">MLDRNRQRMSRHLLRKRMITNQGANAGGALPLHCFVDQRGRLNLPSLPIIITATDGHNRTVMSPSSSPVLGAAADQSPVMDHTLMIRTPSNPYNSSSSSRVSSFGAHSPTALLAASSHPLRQPSRLCDHACNDHGEIAKALHDVQSDHMGALLPDAHRATLLDQPKTCALDQPKPCALQATCCCSNVLLRLIVVKEGSVTNCVDRDYESVEYSTCNEPGTVTQEIMPGCESVEYSPCNEPGTFTKEIIPGCESVEYSPCNEPGTVTQEIIPGCESVEYSPCNEPGTFTKEIIPGCESVEYSPCHEPGTVTQEIMYGCESSLDSWTPKPAVLLEEC</sequence>
<evidence type="ECO:0000313" key="1">
    <source>
        <dbReference type="EMBL" id="GAX74426.1"/>
    </source>
</evidence>
<comment type="caution">
    <text evidence="1">The sequence shown here is derived from an EMBL/GenBank/DDBJ whole genome shotgun (WGS) entry which is preliminary data.</text>
</comment>
<dbReference type="EMBL" id="BEGY01000007">
    <property type="protein sequence ID" value="GAX74426.1"/>
    <property type="molecule type" value="Genomic_DNA"/>
</dbReference>
<accession>A0A250WUI8</accession>
<protein>
    <submittedName>
        <fullName evidence="1">Uncharacterized protein</fullName>
    </submittedName>
</protein>
<gene>
    <name evidence="1" type="ORF">CEUSTIGMA_g1875.t1</name>
</gene>
<dbReference type="Proteomes" id="UP000232323">
    <property type="component" value="Unassembled WGS sequence"/>
</dbReference>
<evidence type="ECO:0000313" key="2">
    <source>
        <dbReference type="Proteomes" id="UP000232323"/>
    </source>
</evidence>
<organism evidence="1 2">
    <name type="scientific">Chlamydomonas eustigma</name>
    <dbReference type="NCBI Taxonomy" id="1157962"/>
    <lineage>
        <taxon>Eukaryota</taxon>
        <taxon>Viridiplantae</taxon>
        <taxon>Chlorophyta</taxon>
        <taxon>core chlorophytes</taxon>
        <taxon>Chlorophyceae</taxon>
        <taxon>CS clade</taxon>
        <taxon>Chlamydomonadales</taxon>
        <taxon>Chlamydomonadaceae</taxon>
        <taxon>Chlamydomonas</taxon>
    </lineage>
</organism>
<proteinExistence type="predicted"/>
<keyword evidence="2" id="KW-1185">Reference proteome</keyword>